<dbReference type="SUPFAM" id="SSF52922">
    <property type="entry name" value="TK C-terminal domain-like"/>
    <property type="match status" value="1"/>
</dbReference>
<dbReference type="AlphaFoldDB" id="A0A7T9I1E7"/>
<dbReference type="CDD" id="cd07036">
    <property type="entry name" value="TPP_PYR_E1-PDHc-beta_like"/>
    <property type="match status" value="1"/>
</dbReference>
<dbReference type="FunFam" id="3.40.50.920:FF:000001">
    <property type="entry name" value="Pyruvate dehydrogenase E1 beta subunit"/>
    <property type="match status" value="1"/>
</dbReference>
<evidence type="ECO:0000256" key="2">
    <source>
        <dbReference type="ARBA" id="ARBA00012277"/>
    </source>
</evidence>
<sequence length="326" mass="35790">MTKMNMVQALNSALMLEMESNKDVVVLGEDVGVDGGVFRVTEGLQSKYGKQRVIDTPLAESGIIGTSIGMAIYGLKPVAEVQFSGFIYPAFNQIVSHAARIRNRTRGKYASGIVVRTPCSGGVKALEHHSESTEAFFIHTPGLKVVMPASPYDAKGLLAAAIRDPDPVIFFEPLKLYRAYKEEVPEEAYTIPLGKAKVVQEGSDVTLIAWGSMVKTCQEALQLNAQNEKYSIELIDLRTLSPLDWPAVHKSVQKTGRCVIVQEAPKTLGLGAEIAARLAEEDLLSLKSPIVRVTGFDTMMPYFKLENYYIPSPERVLHGVKKAMQF</sequence>
<feature type="domain" description="Transketolase-like pyrimidine-binding" evidence="4">
    <location>
        <begin position="4"/>
        <end position="179"/>
    </location>
</feature>
<evidence type="ECO:0000256" key="3">
    <source>
        <dbReference type="ARBA" id="ARBA00023002"/>
    </source>
</evidence>
<dbReference type="Proteomes" id="UP000596004">
    <property type="component" value="Chromosome"/>
</dbReference>
<dbReference type="InterPro" id="IPR005475">
    <property type="entry name" value="Transketolase-like_Pyr-bd"/>
</dbReference>
<dbReference type="SUPFAM" id="SSF52518">
    <property type="entry name" value="Thiamin diphosphate-binding fold (THDP-binding)"/>
    <property type="match status" value="1"/>
</dbReference>
<dbReference type="Pfam" id="PF02780">
    <property type="entry name" value="Transketolase_C"/>
    <property type="match status" value="1"/>
</dbReference>
<dbReference type="FunFam" id="3.40.50.970:FF:000001">
    <property type="entry name" value="Pyruvate dehydrogenase E1 beta subunit"/>
    <property type="match status" value="1"/>
</dbReference>
<dbReference type="Pfam" id="PF02779">
    <property type="entry name" value="Transket_pyr"/>
    <property type="match status" value="1"/>
</dbReference>
<dbReference type="PANTHER" id="PTHR42980:SF1">
    <property type="entry name" value="2-OXOISOVALERATE DEHYDROGENASE SUBUNIT BETA, MITOCHONDRIAL"/>
    <property type="match status" value="1"/>
</dbReference>
<dbReference type="SMART" id="SM00861">
    <property type="entry name" value="Transket_pyr"/>
    <property type="match status" value="1"/>
</dbReference>
<evidence type="ECO:0000256" key="1">
    <source>
        <dbReference type="ARBA" id="ARBA00001964"/>
    </source>
</evidence>
<dbReference type="Gene3D" id="3.40.50.920">
    <property type="match status" value="1"/>
</dbReference>
<dbReference type="GO" id="GO:0007584">
    <property type="term" value="P:response to nutrient"/>
    <property type="evidence" value="ECO:0007669"/>
    <property type="project" value="TreeGrafter"/>
</dbReference>
<name>A0A7T9I1E7_9ARCH</name>
<keyword evidence="3" id="KW-0560">Oxidoreductase</keyword>
<reference evidence="5" key="1">
    <citation type="submission" date="2020-11" db="EMBL/GenBank/DDBJ databases">
        <title>Connecting structure to function with the recovery of over 1000 high-quality activated sludge metagenome-assembled genomes encoding full-length rRNA genes using long-read sequencing.</title>
        <authorList>
            <person name="Singleton C.M."/>
            <person name="Petriglieri F."/>
            <person name="Kristensen J.M."/>
            <person name="Kirkegaard R.H."/>
            <person name="Michaelsen T.Y."/>
            <person name="Andersen M.H."/>
            <person name="Karst S.M."/>
            <person name="Dueholm M.S."/>
            <person name="Nielsen P.H."/>
            <person name="Albertsen M."/>
        </authorList>
    </citation>
    <scope>NUCLEOTIDE SEQUENCE</scope>
    <source>
        <strain evidence="5">Fred_18-Q3-R57-64_BAT3C.431</strain>
    </source>
</reference>
<dbReference type="InterPro" id="IPR033248">
    <property type="entry name" value="Transketolase_C"/>
</dbReference>
<dbReference type="PANTHER" id="PTHR42980">
    <property type="entry name" value="2-OXOISOVALERATE DEHYDROGENASE SUBUNIT BETA-RELATED"/>
    <property type="match status" value="1"/>
</dbReference>
<accession>A0A7T9I1E7</accession>
<dbReference type="InterPro" id="IPR029061">
    <property type="entry name" value="THDP-binding"/>
</dbReference>
<dbReference type="EMBL" id="CP064981">
    <property type="protein sequence ID" value="QQR92258.1"/>
    <property type="molecule type" value="Genomic_DNA"/>
</dbReference>
<organism evidence="5">
    <name type="scientific">Candidatus Iainarchaeum sp</name>
    <dbReference type="NCBI Taxonomy" id="3101447"/>
    <lineage>
        <taxon>Archaea</taxon>
        <taxon>Candidatus Iainarchaeota</taxon>
        <taxon>Candidatus Iainarchaeia</taxon>
        <taxon>Candidatus Iainarchaeales</taxon>
        <taxon>Candidatus Iainarchaeaceae</taxon>
        <taxon>Candidatus Iainarchaeum</taxon>
    </lineage>
</organism>
<comment type="cofactor">
    <cofactor evidence="1">
        <name>thiamine diphosphate</name>
        <dbReference type="ChEBI" id="CHEBI:58937"/>
    </cofactor>
</comment>
<dbReference type="GO" id="GO:0003863">
    <property type="term" value="F:branched-chain 2-oxo acid dehydrogenase activity"/>
    <property type="evidence" value="ECO:0007669"/>
    <property type="project" value="UniProtKB-EC"/>
</dbReference>
<dbReference type="EC" id="1.2.4.4" evidence="2"/>
<dbReference type="InterPro" id="IPR009014">
    <property type="entry name" value="Transketo_C/PFOR_II"/>
</dbReference>
<evidence type="ECO:0000259" key="4">
    <source>
        <dbReference type="SMART" id="SM00861"/>
    </source>
</evidence>
<proteinExistence type="predicted"/>
<protein>
    <recommendedName>
        <fullName evidence="2">3-methyl-2-oxobutanoate dehydrogenase (2-methylpropanoyl-transferring)</fullName>
        <ecNumber evidence="2">1.2.4.4</ecNumber>
    </recommendedName>
</protein>
<evidence type="ECO:0000313" key="5">
    <source>
        <dbReference type="EMBL" id="QQR92258.1"/>
    </source>
</evidence>
<dbReference type="Gene3D" id="3.40.50.970">
    <property type="match status" value="1"/>
</dbReference>
<dbReference type="GO" id="GO:0044272">
    <property type="term" value="P:sulfur compound biosynthetic process"/>
    <property type="evidence" value="ECO:0007669"/>
    <property type="project" value="UniProtKB-ARBA"/>
</dbReference>
<gene>
    <name evidence="5" type="ORF">IPJ89_03810</name>
</gene>
<dbReference type="GO" id="GO:0009083">
    <property type="term" value="P:branched-chain amino acid catabolic process"/>
    <property type="evidence" value="ECO:0007669"/>
    <property type="project" value="TreeGrafter"/>
</dbReference>